<keyword evidence="3" id="KW-0238">DNA-binding</keyword>
<comment type="caution">
    <text evidence="6">The sequence shown here is derived from an EMBL/GenBank/DDBJ whole genome shotgun (WGS) entry which is preliminary data.</text>
</comment>
<gene>
    <name evidence="6" type="ORF">SAMEA1711581_01477</name>
</gene>
<dbReference type="PANTHER" id="PTHR30408">
    <property type="entry name" value="TYPE-1 RESTRICTION ENZYME ECOKI SPECIFICITY PROTEIN"/>
    <property type="match status" value="1"/>
</dbReference>
<sequence length="407" mass="45971">MTKSKQPQYRFDGFEGEWEEKRISDIANVFTGGGTPSTQNDQYWTGNIPWIQSSDLSKDEILDVNPKKFITKLGLSNSAAKLIPKNSIAIVTRVGVGKLSIINREYTTSQDFLSISDLKENLKFTVYSLYRLLQKELNQLQGTSIKGITKGYLLSKTILIPSLPEQGAIGELFQTVDQLLQLQDQKLATLKEQKQTFLRKMFPAQGQKVPEIRLQGFDGEWEENKLGEVSPLRGGYAFESDKFQSDGIKIIRISNILSSGIIGGEFAHYHQINNDDKYLLTGGSALIAMSGATTGKVSILNTEEKYYQNQRVGYFMDLNKIHYNFIIAFLKSLNFNKQIQSVLVAGAQPNISSKEIDNFQILYPRHNVEQEAIGNFFQTLDQQIAQSEEKLTELKALKQTLLNRLFV</sequence>
<keyword evidence="2" id="KW-0680">Restriction system</keyword>
<dbReference type="SUPFAM" id="SSF116734">
    <property type="entry name" value="DNA methylase specificity domain"/>
    <property type="match status" value="2"/>
</dbReference>
<dbReference type="CDD" id="cd17513">
    <property type="entry name" value="RMtype1_S_AveSPN6ORF1907P_TRD2-CR2_like"/>
    <property type="match status" value="1"/>
</dbReference>
<dbReference type="GO" id="GO:0009307">
    <property type="term" value="P:DNA restriction-modification system"/>
    <property type="evidence" value="ECO:0007669"/>
    <property type="project" value="UniProtKB-KW"/>
</dbReference>
<feature type="domain" description="Type I restriction modification DNA specificity" evidence="5">
    <location>
        <begin position="17"/>
        <end position="191"/>
    </location>
</feature>
<dbReference type="PANTHER" id="PTHR30408:SF12">
    <property type="entry name" value="TYPE I RESTRICTION ENZYME MJAVIII SPECIFICITY SUBUNIT"/>
    <property type="match status" value="1"/>
</dbReference>
<name>A0A8B6J2Y3_STRPY</name>
<dbReference type="Gene3D" id="1.10.287.1120">
    <property type="entry name" value="Bipartite methylase S protein"/>
    <property type="match status" value="1"/>
</dbReference>
<evidence type="ECO:0000256" key="3">
    <source>
        <dbReference type="ARBA" id="ARBA00023125"/>
    </source>
</evidence>
<evidence type="ECO:0000256" key="1">
    <source>
        <dbReference type="ARBA" id="ARBA00010923"/>
    </source>
</evidence>
<feature type="coiled-coil region" evidence="4">
    <location>
        <begin position="377"/>
        <end position="404"/>
    </location>
</feature>
<dbReference type="RefSeq" id="WP_136094208.1">
    <property type="nucleotide sequence ID" value="NZ_CAAHSJ010000001.1"/>
</dbReference>
<evidence type="ECO:0000259" key="5">
    <source>
        <dbReference type="Pfam" id="PF01420"/>
    </source>
</evidence>
<organism evidence="6 7">
    <name type="scientific">Streptococcus pyogenes</name>
    <dbReference type="NCBI Taxonomy" id="1314"/>
    <lineage>
        <taxon>Bacteria</taxon>
        <taxon>Bacillati</taxon>
        <taxon>Bacillota</taxon>
        <taxon>Bacilli</taxon>
        <taxon>Lactobacillales</taxon>
        <taxon>Streptococcaceae</taxon>
        <taxon>Streptococcus</taxon>
    </lineage>
</organism>
<dbReference type="InterPro" id="IPR044946">
    <property type="entry name" value="Restrct_endonuc_typeI_TRD_sf"/>
</dbReference>
<dbReference type="EMBL" id="CAAIJW010000011">
    <property type="protein sequence ID" value="VHD15776.1"/>
    <property type="molecule type" value="Genomic_DNA"/>
</dbReference>
<keyword evidence="4" id="KW-0175">Coiled coil</keyword>
<dbReference type="Gene3D" id="3.90.220.20">
    <property type="entry name" value="DNA methylase specificity domains"/>
    <property type="match status" value="2"/>
</dbReference>
<proteinExistence type="inferred from homology"/>
<protein>
    <submittedName>
        <fullName evidence="6">Type I restriction-modification system S protein</fullName>
    </submittedName>
</protein>
<evidence type="ECO:0000256" key="4">
    <source>
        <dbReference type="SAM" id="Coils"/>
    </source>
</evidence>
<accession>A0A8B6J2Y3</accession>
<evidence type="ECO:0000313" key="6">
    <source>
        <dbReference type="EMBL" id="VHD15776.1"/>
    </source>
</evidence>
<reference evidence="6 7" key="1">
    <citation type="submission" date="2019-04" db="EMBL/GenBank/DDBJ databases">
        <authorList>
            <consortium name="Pathogen Informatics"/>
        </authorList>
    </citation>
    <scope>NUCLEOTIDE SEQUENCE [LARGE SCALE GENOMIC DNA]</scope>
    <source>
        <strain evidence="6 7">K36395</strain>
    </source>
</reference>
<evidence type="ECO:0000313" key="7">
    <source>
        <dbReference type="Proteomes" id="UP000353394"/>
    </source>
</evidence>
<dbReference type="CDD" id="cd17278">
    <property type="entry name" value="RMtype1_S_LdeBORF1052P-TRD2-CR2"/>
    <property type="match status" value="1"/>
</dbReference>
<dbReference type="GO" id="GO:0003677">
    <property type="term" value="F:DNA binding"/>
    <property type="evidence" value="ECO:0007669"/>
    <property type="project" value="UniProtKB-KW"/>
</dbReference>
<dbReference type="AlphaFoldDB" id="A0A8B6J2Y3"/>
<evidence type="ECO:0000256" key="2">
    <source>
        <dbReference type="ARBA" id="ARBA00022747"/>
    </source>
</evidence>
<dbReference type="InterPro" id="IPR000055">
    <property type="entry name" value="Restrct_endonuc_typeI_TRD"/>
</dbReference>
<comment type="similarity">
    <text evidence="1">Belongs to the type-I restriction system S methylase family.</text>
</comment>
<dbReference type="Pfam" id="PF01420">
    <property type="entry name" value="Methylase_S"/>
    <property type="match status" value="2"/>
</dbReference>
<dbReference type="InterPro" id="IPR052021">
    <property type="entry name" value="Type-I_RS_S_subunit"/>
</dbReference>
<dbReference type="Proteomes" id="UP000353394">
    <property type="component" value="Unassembled WGS sequence"/>
</dbReference>
<feature type="domain" description="Type I restriction modification DNA specificity" evidence="5">
    <location>
        <begin position="220"/>
        <end position="395"/>
    </location>
</feature>